<sequence length="244" mass="27364">MRKKITRGVLGILMLLLLGVQVWAARDFAGNPDRAEVFGVTAEQMELLSGQYRTEFSPEKGCGAVFDNGKPFFRQKLEEQLGPEAAVRYVSGNKVLEQFPKLTLWLWGCLVLLAFGCIMVYSVKKAAALYRSEQGECYFGQWVEKHMVGLLMGAIGWCVMLVAGLFLLRWLLSFQFFLPGDLLPPDFILDFPFYKEQLAALSTLPQTAYWGDLGSHFLWAFLAFLAGIPLDILAAGVCWKKACQ</sequence>
<proteinExistence type="predicted"/>
<dbReference type="EMBL" id="DVJP01000031">
    <property type="protein sequence ID" value="HIS76097.1"/>
    <property type="molecule type" value="Genomic_DNA"/>
</dbReference>
<reference evidence="3" key="2">
    <citation type="journal article" date="2021" name="PeerJ">
        <title>Extensive microbial diversity within the chicken gut microbiome revealed by metagenomics and culture.</title>
        <authorList>
            <person name="Gilroy R."/>
            <person name="Ravi A."/>
            <person name="Getino M."/>
            <person name="Pursley I."/>
            <person name="Horton D.L."/>
            <person name="Alikhan N.F."/>
            <person name="Baker D."/>
            <person name="Gharbi K."/>
            <person name="Hall N."/>
            <person name="Watson M."/>
            <person name="Adriaenssens E.M."/>
            <person name="Foster-Nyarko E."/>
            <person name="Jarju S."/>
            <person name="Secka A."/>
            <person name="Antonio M."/>
            <person name="Oren A."/>
            <person name="Chaudhuri R.R."/>
            <person name="La Ragione R."/>
            <person name="Hildebrand F."/>
            <person name="Pallen M.J."/>
        </authorList>
    </citation>
    <scope>NUCLEOTIDE SEQUENCE</scope>
    <source>
        <strain evidence="3">CHK199-13235</strain>
    </source>
</reference>
<evidence type="ECO:0000313" key="3">
    <source>
        <dbReference type="EMBL" id="HIS76097.1"/>
    </source>
</evidence>
<evidence type="ECO:0000256" key="1">
    <source>
        <dbReference type="SAM" id="Phobius"/>
    </source>
</evidence>
<accession>A0A9D1FLY8</accession>
<keyword evidence="1" id="KW-1133">Transmembrane helix</keyword>
<name>A0A9D1FLY8_9FIRM</name>
<feature type="transmembrane region" description="Helical" evidence="1">
    <location>
        <begin position="104"/>
        <end position="123"/>
    </location>
</feature>
<keyword evidence="1" id="KW-0812">Transmembrane</keyword>
<feature type="transmembrane region" description="Helical" evidence="1">
    <location>
        <begin position="217"/>
        <end position="239"/>
    </location>
</feature>
<gene>
    <name evidence="3" type="ORF">IAB51_04710</name>
</gene>
<comment type="caution">
    <text evidence="3">The sequence shown here is derived from an EMBL/GenBank/DDBJ whole genome shotgun (WGS) entry which is preliminary data.</text>
</comment>
<reference evidence="3" key="1">
    <citation type="submission" date="2020-10" db="EMBL/GenBank/DDBJ databases">
        <authorList>
            <person name="Gilroy R."/>
        </authorList>
    </citation>
    <scope>NUCLEOTIDE SEQUENCE</scope>
    <source>
        <strain evidence="3">CHK199-13235</strain>
    </source>
</reference>
<evidence type="ECO:0008006" key="5">
    <source>
        <dbReference type="Google" id="ProtNLM"/>
    </source>
</evidence>
<feature type="transmembrane region" description="Helical" evidence="1">
    <location>
        <begin position="148"/>
        <end position="172"/>
    </location>
</feature>
<keyword evidence="2" id="KW-0732">Signal</keyword>
<feature type="signal peptide" evidence="2">
    <location>
        <begin position="1"/>
        <end position="24"/>
    </location>
</feature>
<dbReference type="Proteomes" id="UP000824002">
    <property type="component" value="Unassembled WGS sequence"/>
</dbReference>
<protein>
    <recommendedName>
        <fullName evidence="5">DUF1461 domain-containing protein</fullName>
    </recommendedName>
</protein>
<feature type="chain" id="PRO_5038425583" description="DUF1461 domain-containing protein" evidence="2">
    <location>
        <begin position="25"/>
        <end position="244"/>
    </location>
</feature>
<evidence type="ECO:0000256" key="2">
    <source>
        <dbReference type="SAM" id="SignalP"/>
    </source>
</evidence>
<evidence type="ECO:0000313" key="4">
    <source>
        <dbReference type="Proteomes" id="UP000824002"/>
    </source>
</evidence>
<keyword evidence="1" id="KW-0472">Membrane</keyword>
<dbReference type="AlphaFoldDB" id="A0A9D1FLY8"/>
<organism evidence="3 4">
    <name type="scientific">Candidatus Merdivicinus excrementipullorum</name>
    <dbReference type="NCBI Taxonomy" id="2840867"/>
    <lineage>
        <taxon>Bacteria</taxon>
        <taxon>Bacillati</taxon>
        <taxon>Bacillota</taxon>
        <taxon>Clostridia</taxon>
        <taxon>Eubacteriales</taxon>
        <taxon>Oscillospiraceae</taxon>
        <taxon>Oscillospiraceae incertae sedis</taxon>
        <taxon>Candidatus Merdivicinus</taxon>
    </lineage>
</organism>